<name>A0A1E3P7S5_WICAA</name>
<dbReference type="STRING" id="683960.A0A1E3P7S5"/>
<evidence type="ECO:0000256" key="8">
    <source>
        <dbReference type="SAM" id="MobiDB-lite"/>
    </source>
</evidence>
<accession>A0A1E3P7S5</accession>
<feature type="compositionally biased region" description="Low complexity" evidence="8">
    <location>
        <begin position="1"/>
        <end position="22"/>
    </location>
</feature>
<keyword evidence="3" id="KW-0812">Transmembrane</keyword>
<dbReference type="OrthoDB" id="4087899at2759"/>
<evidence type="ECO:0000256" key="2">
    <source>
        <dbReference type="ARBA" id="ARBA00009782"/>
    </source>
</evidence>
<evidence type="ECO:0000313" key="9">
    <source>
        <dbReference type="EMBL" id="ODQ61274.1"/>
    </source>
</evidence>
<keyword evidence="6" id="KW-0496">Mitochondrion</keyword>
<reference evidence="9 10" key="1">
    <citation type="journal article" date="2016" name="Proc. Natl. Acad. Sci. U.S.A.">
        <title>Comparative genomics of biotechnologically important yeasts.</title>
        <authorList>
            <person name="Riley R."/>
            <person name="Haridas S."/>
            <person name="Wolfe K.H."/>
            <person name="Lopes M.R."/>
            <person name="Hittinger C.T."/>
            <person name="Goeker M."/>
            <person name="Salamov A.A."/>
            <person name="Wisecaver J.H."/>
            <person name="Long T.M."/>
            <person name="Calvey C.H."/>
            <person name="Aerts A.L."/>
            <person name="Barry K.W."/>
            <person name="Choi C."/>
            <person name="Clum A."/>
            <person name="Coughlan A.Y."/>
            <person name="Deshpande S."/>
            <person name="Douglass A.P."/>
            <person name="Hanson S.J."/>
            <person name="Klenk H.-P."/>
            <person name="LaButti K.M."/>
            <person name="Lapidus A."/>
            <person name="Lindquist E.A."/>
            <person name="Lipzen A.M."/>
            <person name="Meier-Kolthoff J.P."/>
            <person name="Ohm R.A."/>
            <person name="Otillar R.P."/>
            <person name="Pangilinan J.L."/>
            <person name="Peng Y."/>
            <person name="Rokas A."/>
            <person name="Rosa C.A."/>
            <person name="Scheuner C."/>
            <person name="Sibirny A.A."/>
            <person name="Slot J.C."/>
            <person name="Stielow J.B."/>
            <person name="Sun H."/>
            <person name="Kurtzman C.P."/>
            <person name="Blackwell M."/>
            <person name="Grigoriev I.V."/>
            <person name="Jeffries T.W."/>
        </authorList>
    </citation>
    <scope>NUCLEOTIDE SEQUENCE [LARGE SCALE GENOMIC DNA]</scope>
    <source>
        <strain evidence="10">ATCC 58044 / CBS 1984 / NCYC 433 / NRRL Y-366-8</strain>
    </source>
</reference>
<keyword evidence="4" id="KW-0999">Mitochondrion inner membrane</keyword>
<dbReference type="GO" id="GO:0005743">
    <property type="term" value="C:mitochondrial inner membrane"/>
    <property type="evidence" value="ECO:0007669"/>
    <property type="project" value="UniProtKB-SubCell"/>
</dbReference>
<dbReference type="AlphaFoldDB" id="A0A1E3P7S5"/>
<proteinExistence type="inferred from homology"/>
<evidence type="ECO:0008006" key="11">
    <source>
        <dbReference type="Google" id="ProtNLM"/>
    </source>
</evidence>
<dbReference type="InterPro" id="IPR013911">
    <property type="entry name" value="i-AAA_Mgr1"/>
</dbReference>
<keyword evidence="7" id="KW-0472">Membrane</keyword>
<dbReference type="GeneID" id="30203498"/>
<feature type="region of interest" description="Disordered" evidence="8">
    <location>
        <begin position="1"/>
        <end position="29"/>
    </location>
</feature>
<evidence type="ECO:0000256" key="5">
    <source>
        <dbReference type="ARBA" id="ARBA00022989"/>
    </source>
</evidence>
<evidence type="ECO:0000256" key="1">
    <source>
        <dbReference type="ARBA" id="ARBA00004448"/>
    </source>
</evidence>
<dbReference type="RefSeq" id="XP_019040481.1">
    <property type="nucleotide sequence ID" value="XM_019186252.1"/>
</dbReference>
<sequence>MGLFIPPNSDRNNNNNSKNPANPKEDNQDDSKIIFFTRPSVGLKVWGPLVPASDCLPCLYGLTAFQTMMGLIMFRHTRIIWHQTSFLARTSKLLSVVTGGYLIFNSGLEISRLILPYDPWYEEAKVSRSKAIKQGLKPNFWFGPIDYKPMSFKEWSSKVDTWVEETETQINHQESPTFAMQNHQIHSIYQQLRALNKQHNQDILKNLKMPGFKDMLPNFQSFTNPEFDRPQVVIPKGNELKDDIDFLEAWELNDPWESLARDTEYEVRFIPKFRWIEKLEETQNFLKEREQQLKEQTIQEEPNTK</sequence>
<keyword evidence="5" id="KW-1133">Transmembrane helix</keyword>
<evidence type="ECO:0000256" key="4">
    <source>
        <dbReference type="ARBA" id="ARBA00022792"/>
    </source>
</evidence>
<evidence type="ECO:0000256" key="6">
    <source>
        <dbReference type="ARBA" id="ARBA00023128"/>
    </source>
</evidence>
<comment type="subcellular location">
    <subcellularLocation>
        <location evidence="1">Mitochondrion inner membrane</location>
        <topology evidence="1">Multi-pass membrane protein</topology>
    </subcellularLocation>
</comment>
<gene>
    <name evidence="9" type="ORF">WICANDRAFT_90658</name>
</gene>
<evidence type="ECO:0000313" key="10">
    <source>
        <dbReference type="Proteomes" id="UP000094112"/>
    </source>
</evidence>
<evidence type="ECO:0000256" key="7">
    <source>
        <dbReference type="ARBA" id="ARBA00023136"/>
    </source>
</evidence>
<dbReference type="Proteomes" id="UP000094112">
    <property type="component" value="Unassembled WGS sequence"/>
</dbReference>
<evidence type="ECO:0000256" key="3">
    <source>
        <dbReference type="ARBA" id="ARBA00022692"/>
    </source>
</evidence>
<keyword evidence="10" id="KW-1185">Reference proteome</keyword>
<dbReference type="EMBL" id="KV454209">
    <property type="protein sequence ID" value="ODQ61274.1"/>
    <property type="molecule type" value="Genomic_DNA"/>
</dbReference>
<comment type="similarity">
    <text evidence="2">Belongs to the MGR1 family.</text>
</comment>
<dbReference type="Pfam" id="PF08602">
    <property type="entry name" value="Mgr1"/>
    <property type="match status" value="3"/>
</dbReference>
<organism evidence="9 10">
    <name type="scientific">Wickerhamomyces anomalus (strain ATCC 58044 / CBS 1984 / NCYC 433 / NRRL Y-366-8)</name>
    <name type="common">Yeast</name>
    <name type="synonym">Hansenula anomala</name>
    <dbReference type="NCBI Taxonomy" id="683960"/>
    <lineage>
        <taxon>Eukaryota</taxon>
        <taxon>Fungi</taxon>
        <taxon>Dikarya</taxon>
        <taxon>Ascomycota</taxon>
        <taxon>Saccharomycotina</taxon>
        <taxon>Saccharomycetes</taxon>
        <taxon>Phaffomycetales</taxon>
        <taxon>Wickerhamomycetaceae</taxon>
        <taxon>Wickerhamomyces</taxon>
    </lineage>
</organism>
<protein>
    <recommendedName>
        <fullName evidence="11">Mitochondrial inner membrane i-AAA protease complex subunit MGR1</fullName>
    </recommendedName>
</protein>